<dbReference type="EMBL" id="GL379814">
    <property type="protein sequence ID" value="EGT44862.1"/>
    <property type="molecule type" value="Genomic_DNA"/>
</dbReference>
<evidence type="ECO:0000313" key="1">
    <source>
        <dbReference type="EMBL" id="EGT44862.1"/>
    </source>
</evidence>
<protein>
    <submittedName>
        <fullName evidence="1">Uncharacterized protein</fullName>
    </submittedName>
</protein>
<organism evidence="2">
    <name type="scientific">Caenorhabditis brenneri</name>
    <name type="common">Nematode worm</name>
    <dbReference type="NCBI Taxonomy" id="135651"/>
    <lineage>
        <taxon>Eukaryota</taxon>
        <taxon>Metazoa</taxon>
        <taxon>Ecdysozoa</taxon>
        <taxon>Nematoda</taxon>
        <taxon>Chromadorea</taxon>
        <taxon>Rhabditida</taxon>
        <taxon>Rhabditina</taxon>
        <taxon>Rhabditomorpha</taxon>
        <taxon>Rhabditoidea</taxon>
        <taxon>Rhabditidae</taxon>
        <taxon>Peloderinae</taxon>
        <taxon>Caenorhabditis</taxon>
    </lineage>
</organism>
<dbReference type="Proteomes" id="UP000008068">
    <property type="component" value="Unassembled WGS sequence"/>
</dbReference>
<dbReference type="InParanoid" id="G0MVM4"/>
<proteinExistence type="predicted"/>
<dbReference type="AlphaFoldDB" id="G0MVM4"/>
<name>G0MVM4_CAEBE</name>
<reference evidence="2" key="1">
    <citation type="submission" date="2011-07" db="EMBL/GenBank/DDBJ databases">
        <authorList>
            <consortium name="Caenorhabditis brenneri Sequencing and Analysis Consortium"/>
            <person name="Wilson R.K."/>
        </authorList>
    </citation>
    <scope>NUCLEOTIDE SEQUENCE [LARGE SCALE GENOMIC DNA]</scope>
    <source>
        <strain evidence="2">PB2801</strain>
    </source>
</reference>
<accession>G0MVM4</accession>
<dbReference type="HOGENOM" id="CLU_1688276_0_0_1"/>
<keyword evidence="2" id="KW-1185">Reference proteome</keyword>
<evidence type="ECO:0000313" key="2">
    <source>
        <dbReference type="Proteomes" id="UP000008068"/>
    </source>
</evidence>
<sequence>MYHQSDIKKDSNDVAFSFFRPHQDAHLKRYEVIEEICKFYRHMVKEEHSILGSILGKVVFDLGKDMSTKRLVPILDHLLIEVSTLHKKAVTIRWEKTIEFERILYAFNGLVASLKYEMKADTRTMWEALKEKNIKNPKYISVAEVNDSMAIHLARV</sequence>
<gene>
    <name evidence="1" type="ORF">CAEBREN_24317</name>
</gene>